<sequence>MRKNDFRTLLILPLKKGSAQTNVETNAALFGFCLAHQLVEG</sequence>
<name>A0ABW3Q6B5_9BACL</name>
<dbReference type="RefSeq" id="WP_285850263.1">
    <property type="nucleotide sequence ID" value="NZ_JBHTKX010000003.1"/>
</dbReference>
<gene>
    <name evidence="1" type="ORF">ACFQ3J_19950</name>
</gene>
<organism evidence="1 2">
    <name type="scientific">Paenibacillus provencensis</name>
    <dbReference type="NCBI Taxonomy" id="441151"/>
    <lineage>
        <taxon>Bacteria</taxon>
        <taxon>Bacillati</taxon>
        <taxon>Bacillota</taxon>
        <taxon>Bacilli</taxon>
        <taxon>Bacillales</taxon>
        <taxon>Paenibacillaceae</taxon>
        <taxon>Paenibacillus</taxon>
    </lineage>
</organism>
<proteinExistence type="predicted"/>
<protein>
    <submittedName>
        <fullName evidence="1">Uncharacterized protein</fullName>
    </submittedName>
</protein>
<dbReference type="Proteomes" id="UP001597169">
    <property type="component" value="Unassembled WGS sequence"/>
</dbReference>
<evidence type="ECO:0000313" key="1">
    <source>
        <dbReference type="EMBL" id="MFD1130424.1"/>
    </source>
</evidence>
<comment type="caution">
    <text evidence="1">The sequence shown here is derived from an EMBL/GenBank/DDBJ whole genome shotgun (WGS) entry which is preliminary data.</text>
</comment>
<accession>A0ABW3Q6B5</accession>
<evidence type="ECO:0000313" key="2">
    <source>
        <dbReference type="Proteomes" id="UP001597169"/>
    </source>
</evidence>
<keyword evidence="2" id="KW-1185">Reference proteome</keyword>
<reference evidence="2" key="1">
    <citation type="journal article" date="2019" name="Int. J. Syst. Evol. Microbiol.">
        <title>The Global Catalogue of Microorganisms (GCM) 10K type strain sequencing project: providing services to taxonomists for standard genome sequencing and annotation.</title>
        <authorList>
            <consortium name="The Broad Institute Genomics Platform"/>
            <consortium name="The Broad Institute Genome Sequencing Center for Infectious Disease"/>
            <person name="Wu L."/>
            <person name="Ma J."/>
        </authorList>
    </citation>
    <scope>NUCLEOTIDE SEQUENCE [LARGE SCALE GENOMIC DNA]</scope>
    <source>
        <strain evidence="2">CCUG 53519</strain>
    </source>
</reference>
<dbReference type="EMBL" id="JBHTKX010000003">
    <property type="protein sequence ID" value="MFD1130424.1"/>
    <property type="molecule type" value="Genomic_DNA"/>
</dbReference>